<keyword evidence="3 6" id="KW-1133">Transmembrane helix</keyword>
<keyword evidence="4 6" id="KW-0472">Membrane</keyword>
<organism evidence="7 8">
    <name type="scientific">Blautia faecicola</name>
    <dbReference type="NCBI Taxonomy" id="2509240"/>
    <lineage>
        <taxon>Bacteria</taxon>
        <taxon>Bacillati</taxon>
        <taxon>Bacillota</taxon>
        <taxon>Clostridia</taxon>
        <taxon>Lachnospirales</taxon>
        <taxon>Lachnospiraceae</taxon>
        <taxon>Blautia</taxon>
    </lineage>
</organism>
<feature type="transmembrane region" description="Helical" evidence="6">
    <location>
        <begin position="132"/>
        <end position="150"/>
    </location>
</feature>
<dbReference type="GO" id="GO:0006465">
    <property type="term" value="P:signal peptide processing"/>
    <property type="evidence" value="ECO:0007669"/>
    <property type="project" value="UniProtKB-UniRule"/>
</dbReference>
<proteinExistence type="predicted"/>
<dbReference type="GO" id="GO:0004252">
    <property type="term" value="F:serine-type endopeptidase activity"/>
    <property type="evidence" value="ECO:0007669"/>
    <property type="project" value="UniProtKB-UniRule"/>
</dbReference>
<dbReference type="GO" id="GO:0016020">
    <property type="term" value="C:membrane"/>
    <property type="evidence" value="ECO:0007669"/>
    <property type="project" value="UniProtKB-SubCell"/>
</dbReference>
<reference evidence="7 8" key="1">
    <citation type="submission" date="2019-01" db="EMBL/GenBank/DDBJ databases">
        <title>Blautia sp. nov. KGMB01111 isolated human feces.</title>
        <authorList>
            <person name="Park J.-E."/>
            <person name="Kim J.-S."/>
            <person name="Park S.-H."/>
        </authorList>
    </citation>
    <scope>NUCLEOTIDE SEQUENCE [LARGE SCALE GENOMIC DNA]</scope>
    <source>
        <strain evidence="7 8">KGMB01111</strain>
    </source>
</reference>
<evidence type="ECO:0000256" key="6">
    <source>
        <dbReference type="SAM" id="Phobius"/>
    </source>
</evidence>
<evidence type="ECO:0000313" key="8">
    <source>
        <dbReference type="Proteomes" id="UP000290106"/>
    </source>
</evidence>
<evidence type="ECO:0000256" key="2">
    <source>
        <dbReference type="ARBA" id="ARBA00022692"/>
    </source>
</evidence>
<evidence type="ECO:0000256" key="3">
    <source>
        <dbReference type="ARBA" id="ARBA00022989"/>
    </source>
</evidence>
<keyword evidence="7" id="KW-0378">Hydrolase</keyword>
<comment type="subcellular location">
    <subcellularLocation>
        <location evidence="1">Membrane</location>
    </subcellularLocation>
</comment>
<dbReference type="EC" id="3.4.21.89" evidence="5"/>
<keyword evidence="2 6" id="KW-0812">Transmembrane</keyword>
<evidence type="ECO:0000256" key="5">
    <source>
        <dbReference type="NCBIfam" id="TIGR02228"/>
    </source>
</evidence>
<dbReference type="Proteomes" id="UP000290106">
    <property type="component" value="Unassembled WGS sequence"/>
</dbReference>
<dbReference type="PANTHER" id="PTHR10806:SF6">
    <property type="entry name" value="SIGNAL PEPTIDASE COMPLEX CATALYTIC SUBUNIT SEC11"/>
    <property type="match status" value="1"/>
</dbReference>
<accession>A0A4Q1RD37</accession>
<dbReference type="NCBIfam" id="TIGR02228">
    <property type="entry name" value="sigpep_I_arch"/>
    <property type="match status" value="1"/>
</dbReference>
<dbReference type="RefSeq" id="WP_129259670.1">
    <property type="nucleotide sequence ID" value="NZ_SDKC01000002.1"/>
</dbReference>
<feature type="transmembrane region" description="Helical" evidence="6">
    <location>
        <begin position="6"/>
        <end position="27"/>
    </location>
</feature>
<evidence type="ECO:0000256" key="1">
    <source>
        <dbReference type="ARBA" id="ARBA00004370"/>
    </source>
</evidence>
<gene>
    <name evidence="7" type="ORF">ETP43_16365</name>
</gene>
<dbReference type="InterPro" id="IPR001733">
    <property type="entry name" value="Peptidase_S26B"/>
</dbReference>
<dbReference type="OrthoDB" id="1648066at2"/>
<dbReference type="GO" id="GO:0009003">
    <property type="term" value="F:signal peptidase activity"/>
    <property type="evidence" value="ECO:0007669"/>
    <property type="project" value="UniProtKB-EC"/>
</dbReference>
<dbReference type="EMBL" id="SDKC01000002">
    <property type="protein sequence ID" value="RXS72553.1"/>
    <property type="molecule type" value="Genomic_DNA"/>
</dbReference>
<protein>
    <recommendedName>
        <fullName evidence="5">Signal peptidase I</fullName>
        <ecNumber evidence="5">3.4.21.89</ecNumber>
    </recommendedName>
</protein>
<dbReference type="PANTHER" id="PTHR10806">
    <property type="entry name" value="SIGNAL PEPTIDASE COMPLEX CATALYTIC SUBUNIT SEC11"/>
    <property type="match status" value="1"/>
</dbReference>
<keyword evidence="8" id="KW-1185">Reference proteome</keyword>
<sequence length="164" mass="17919">MRGIKWYNRIVEILTCVIALLAISMVLPKAFGMNPYIVESGSMEPVIHTGAVAYIDFKDTSIEVGDIVTYQLVNGQMVTHRVKAVTSEGYVFKGDANDATDAHIVTQDQIIGTYKFQVPNLGYLIGKLGKKGIVLIIGWVIALNLIGIILEHTFGSSSSKEDCI</sequence>
<dbReference type="InterPro" id="IPR036286">
    <property type="entry name" value="LexA/Signal_pep-like_sf"/>
</dbReference>
<dbReference type="SUPFAM" id="SSF51306">
    <property type="entry name" value="LexA/Signal peptidase"/>
    <property type="match status" value="1"/>
</dbReference>
<name>A0A4Q1RD37_9FIRM</name>
<dbReference type="CDD" id="cd06462">
    <property type="entry name" value="Peptidase_S24_S26"/>
    <property type="match status" value="1"/>
</dbReference>
<evidence type="ECO:0000313" key="7">
    <source>
        <dbReference type="EMBL" id="RXS72553.1"/>
    </source>
</evidence>
<comment type="caution">
    <text evidence="7">The sequence shown here is derived from an EMBL/GenBank/DDBJ whole genome shotgun (WGS) entry which is preliminary data.</text>
</comment>
<dbReference type="AlphaFoldDB" id="A0A4Q1RD37"/>
<evidence type="ECO:0000256" key="4">
    <source>
        <dbReference type="ARBA" id="ARBA00023136"/>
    </source>
</evidence>